<dbReference type="SUPFAM" id="SSF141571">
    <property type="entry name" value="Pentapeptide repeat-like"/>
    <property type="match status" value="1"/>
</dbReference>
<dbReference type="Proteomes" id="UP000321393">
    <property type="component" value="Unassembled WGS sequence"/>
</dbReference>
<proteinExistence type="predicted"/>
<comment type="caution">
    <text evidence="2">The sequence shown here is derived from an EMBL/GenBank/DDBJ whole genome shotgun (WGS) entry which is preliminary data.</text>
</comment>
<dbReference type="EMBL" id="SSTE01023315">
    <property type="protein sequence ID" value="KAA0025178.1"/>
    <property type="molecule type" value="Genomic_DNA"/>
</dbReference>
<dbReference type="Gene3D" id="2.160.20.80">
    <property type="entry name" value="E3 ubiquitin-protein ligase SopA"/>
    <property type="match status" value="1"/>
</dbReference>
<name>A0A5A7SGB8_CUCMM</name>
<evidence type="ECO:0000256" key="1">
    <source>
        <dbReference type="SAM" id="Coils"/>
    </source>
</evidence>
<reference evidence="2 3" key="1">
    <citation type="submission" date="2019-08" db="EMBL/GenBank/DDBJ databases">
        <title>Draft genome sequences of two oriental melons (Cucumis melo L. var makuwa).</title>
        <authorList>
            <person name="Kwon S.-Y."/>
        </authorList>
    </citation>
    <scope>NUCLEOTIDE SEQUENCE [LARGE SCALE GENOMIC DNA]</scope>
    <source>
        <strain evidence="3">cv. SW 3</strain>
        <tissue evidence="2">Leaf</tissue>
    </source>
</reference>
<protein>
    <submittedName>
        <fullName evidence="2">Glial fibrillary acidic protein-like</fullName>
    </submittedName>
</protein>
<evidence type="ECO:0000313" key="3">
    <source>
        <dbReference type="Proteomes" id="UP000321393"/>
    </source>
</evidence>
<sequence length="527" mass="59292">MNCVLATENEKLREEVKKWVQQAVNTQSYLDEAKRKRLELEKENDSLNTEAIQVRKKNKRLLRNITNLHEEIEAKKVCITDLKHEVERLNGVALEFQNALHEQATSSQQTAIEIEVQAVRQDIEGLKDQLAKILELLTTGRGKSVAETSSQVEVDLNQVLENMPAYPPGFTPQRSSNPRMVDRTYPTSFSTPNPNTTTQQAAHASNPISIPIMEGGKKLSEEQGSRKRLEFQEERLSVIEGPFAYKDNHAVPWKYECQFIMDNVVSATVGGITCSGRCYTLDNLKYVFKEDEVLRRKGKAIEMADEDDLNDLSKVFTEKITLIEKETDHEVVSKEETCSAELTLKFSGSAAGLVGDSFLSLGGSVERSFQSRGITEFQCTLRLRASFGSTRLTRASFGSTRLIRASFGSTRLIRASFGSTRLIRASFGSTRLICASFGSTRLICASFGSTRLICVFYGTTRLLCRVGVQRGADRREAGRVREGHMDASVFLSLPLWYTQYNNVYKLYDLMGSAQHSRQHRCYEVHST</sequence>
<gene>
    <name evidence="2" type="ORF">E6C27_scaffold541G00210</name>
</gene>
<accession>A0A5A7SGB8</accession>
<dbReference type="AlphaFoldDB" id="A0A5A7SGB8"/>
<feature type="coiled-coil region" evidence="1">
    <location>
        <begin position="23"/>
        <end position="71"/>
    </location>
</feature>
<keyword evidence="1" id="KW-0175">Coiled coil</keyword>
<evidence type="ECO:0000313" key="2">
    <source>
        <dbReference type="EMBL" id="KAA0025178.1"/>
    </source>
</evidence>
<organism evidence="2 3">
    <name type="scientific">Cucumis melo var. makuwa</name>
    <name type="common">Oriental melon</name>
    <dbReference type="NCBI Taxonomy" id="1194695"/>
    <lineage>
        <taxon>Eukaryota</taxon>
        <taxon>Viridiplantae</taxon>
        <taxon>Streptophyta</taxon>
        <taxon>Embryophyta</taxon>
        <taxon>Tracheophyta</taxon>
        <taxon>Spermatophyta</taxon>
        <taxon>Magnoliopsida</taxon>
        <taxon>eudicotyledons</taxon>
        <taxon>Gunneridae</taxon>
        <taxon>Pentapetalae</taxon>
        <taxon>rosids</taxon>
        <taxon>fabids</taxon>
        <taxon>Cucurbitales</taxon>
        <taxon>Cucurbitaceae</taxon>
        <taxon>Benincaseae</taxon>
        <taxon>Cucumis</taxon>
    </lineage>
</organism>